<evidence type="ECO:0000313" key="3">
    <source>
        <dbReference type="EMBL" id="KRT86219.1"/>
    </source>
</evidence>
<dbReference type="PROSITE" id="PS50263">
    <property type="entry name" value="CN_HYDROLASE"/>
    <property type="match status" value="1"/>
</dbReference>
<evidence type="ECO:0000259" key="2">
    <source>
        <dbReference type="PROSITE" id="PS50263"/>
    </source>
</evidence>
<dbReference type="Gene3D" id="3.60.110.10">
    <property type="entry name" value="Carbon-nitrogen hydrolase"/>
    <property type="match status" value="1"/>
</dbReference>
<protein>
    <recommendedName>
        <fullName evidence="2">CN hydrolase domain-containing protein</fullName>
    </recommendedName>
</protein>
<gene>
    <name evidence="3" type="ORF">AMK59_2670</name>
</gene>
<comment type="similarity">
    <text evidence="1">Belongs to the carbon-nitrogen hydrolase superfamily. BTD/VNN family.</text>
</comment>
<dbReference type="OrthoDB" id="10250282at2759"/>
<evidence type="ECO:0000256" key="1">
    <source>
        <dbReference type="ARBA" id="ARBA00008225"/>
    </source>
</evidence>
<feature type="domain" description="CN hydrolase" evidence="2">
    <location>
        <begin position="1"/>
        <end position="175"/>
    </location>
</feature>
<reference evidence="3 4" key="1">
    <citation type="submission" date="2015-09" db="EMBL/GenBank/DDBJ databases">
        <title>Draft genome of the scarab beetle Oryctes borbonicus.</title>
        <authorList>
            <person name="Meyer J.M."/>
            <person name="Markov G.V."/>
            <person name="Baskaran P."/>
            <person name="Herrmann M."/>
            <person name="Sommer R.J."/>
            <person name="Roedelsperger C."/>
        </authorList>
    </citation>
    <scope>NUCLEOTIDE SEQUENCE [LARGE SCALE GENOMIC DNA]</scope>
    <source>
        <strain evidence="3">OB123</strain>
        <tissue evidence="3">Whole animal</tissue>
    </source>
</reference>
<dbReference type="PANTHER" id="PTHR10609">
    <property type="entry name" value="BIOTINIDASE-RELATED"/>
    <property type="match status" value="1"/>
</dbReference>
<dbReference type="Proteomes" id="UP000051574">
    <property type="component" value="Unassembled WGS sequence"/>
</dbReference>
<sequence length="202" mass="21741">MDLSCAASEHSILVIVNVIERVSITKNQTIYYNTNVVFASNGTVIARYRKINLFNEPQLTAGNEVVTFVGFNNITFGLFTGFDILFRTPAQDVLALSVMDIIYPTAWTSETPFRHSFSIQDGYAKANGVNLLVSGYSNVTNGMAGAAIFSTDGTIVASSMTPGPAQKILSGTLNVITERSQQGVCNNDTVVSGKVVLSRVNL</sequence>
<comment type="caution">
    <text evidence="3">The sequence shown here is derived from an EMBL/GenBank/DDBJ whole genome shotgun (WGS) entry which is preliminary data.</text>
</comment>
<dbReference type="EMBL" id="LJIG01000721">
    <property type="protein sequence ID" value="KRT86219.1"/>
    <property type="molecule type" value="Genomic_DNA"/>
</dbReference>
<dbReference type="InterPro" id="IPR036526">
    <property type="entry name" value="C-N_Hydrolase_sf"/>
</dbReference>
<organism evidence="3 4">
    <name type="scientific">Oryctes borbonicus</name>
    <dbReference type="NCBI Taxonomy" id="1629725"/>
    <lineage>
        <taxon>Eukaryota</taxon>
        <taxon>Metazoa</taxon>
        <taxon>Ecdysozoa</taxon>
        <taxon>Arthropoda</taxon>
        <taxon>Hexapoda</taxon>
        <taxon>Insecta</taxon>
        <taxon>Pterygota</taxon>
        <taxon>Neoptera</taxon>
        <taxon>Endopterygota</taxon>
        <taxon>Coleoptera</taxon>
        <taxon>Polyphaga</taxon>
        <taxon>Scarabaeiformia</taxon>
        <taxon>Scarabaeidae</taxon>
        <taxon>Dynastinae</taxon>
        <taxon>Oryctes</taxon>
    </lineage>
</organism>
<evidence type="ECO:0000313" key="4">
    <source>
        <dbReference type="Proteomes" id="UP000051574"/>
    </source>
</evidence>
<dbReference type="PANTHER" id="PTHR10609:SF14">
    <property type="entry name" value="BIOTINIDASE"/>
    <property type="match status" value="1"/>
</dbReference>
<proteinExistence type="inferred from homology"/>
<dbReference type="Pfam" id="PF00795">
    <property type="entry name" value="CN_hydrolase"/>
    <property type="match status" value="1"/>
</dbReference>
<dbReference type="InterPro" id="IPR003010">
    <property type="entry name" value="C-N_Hydrolase"/>
</dbReference>
<keyword evidence="4" id="KW-1185">Reference proteome</keyword>
<dbReference type="InterPro" id="IPR040154">
    <property type="entry name" value="Biotinidase/VNN"/>
</dbReference>
<dbReference type="AlphaFoldDB" id="A0A0T6BGC0"/>
<name>A0A0T6BGC0_9SCAR</name>
<dbReference type="SUPFAM" id="SSF56317">
    <property type="entry name" value="Carbon-nitrogen hydrolase"/>
    <property type="match status" value="1"/>
</dbReference>
<accession>A0A0T6BGC0</accession>